<comment type="caution">
    <text evidence="1">The sequence shown here is derived from an EMBL/GenBank/DDBJ whole genome shotgun (WGS) entry which is preliminary data.</text>
</comment>
<dbReference type="AlphaFoldDB" id="X1Q4C4"/>
<organism evidence="1">
    <name type="scientific">marine sediment metagenome</name>
    <dbReference type="NCBI Taxonomy" id="412755"/>
    <lineage>
        <taxon>unclassified sequences</taxon>
        <taxon>metagenomes</taxon>
        <taxon>ecological metagenomes</taxon>
    </lineage>
</organism>
<dbReference type="InterPro" id="IPR050407">
    <property type="entry name" value="Geranylgeranyl_reductase"/>
</dbReference>
<accession>X1Q4C4</accession>
<dbReference type="PANTHER" id="PTHR42685">
    <property type="entry name" value="GERANYLGERANYL DIPHOSPHATE REDUCTASE"/>
    <property type="match status" value="1"/>
</dbReference>
<protein>
    <recommendedName>
        <fullName evidence="2">NAD(P)/FAD-dependent oxidoreductase</fullName>
    </recommendedName>
</protein>
<reference evidence="1" key="1">
    <citation type="journal article" date="2014" name="Front. Microbiol.">
        <title>High frequency of phylogenetically diverse reductive dehalogenase-homologous genes in deep subseafloor sedimentary metagenomes.</title>
        <authorList>
            <person name="Kawai M."/>
            <person name="Futagami T."/>
            <person name="Toyoda A."/>
            <person name="Takaki Y."/>
            <person name="Nishi S."/>
            <person name="Hori S."/>
            <person name="Arai W."/>
            <person name="Tsubouchi T."/>
            <person name="Morono Y."/>
            <person name="Uchiyama I."/>
            <person name="Ito T."/>
            <person name="Fujiyama A."/>
            <person name="Inagaki F."/>
            <person name="Takami H."/>
        </authorList>
    </citation>
    <scope>NUCLEOTIDE SEQUENCE</scope>
    <source>
        <strain evidence="1">Expedition CK06-06</strain>
    </source>
</reference>
<dbReference type="Gene3D" id="3.50.50.60">
    <property type="entry name" value="FAD/NAD(P)-binding domain"/>
    <property type="match status" value="1"/>
</dbReference>
<dbReference type="SUPFAM" id="SSF51905">
    <property type="entry name" value="FAD/NAD(P)-binding domain"/>
    <property type="match status" value="1"/>
</dbReference>
<evidence type="ECO:0008006" key="2">
    <source>
        <dbReference type="Google" id="ProtNLM"/>
    </source>
</evidence>
<dbReference type="PANTHER" id="PTHR42685:SF18">
    <property type="entry name" value="DIGERANYLGERANYLGLYCEROPHOSPHOLIPID REDUCTASE"/>
    <property type="match status" value="1"/>
</dbReference>
<feature type="non-terminal residue" evidence="1">
    <location>
        <position position="1"/>
    </location>
</feature>
<sequence>IQIGADCLRVKADHCGQKKLFEAETAVIATGFGSSLPGKLDLGRISDFIVGAQAEVNIDGVDEVEVYFDQTLAPGGFAWLVPTKDSKGLAGLMPRQQPEYYLNKLLSNLKAQGKIASTEVTPGYGVIPLRPLPKTYADRVLAVGEAAGQVKPTTGGGIYYGLLCADIAADTLHQAFLANDFSAPKLGSYQKQWRAKLGKELRTGYWAHRLYERLNNRQIERLHTFAGDNGIPQFITELQELSFDWHGELIMKTLKHLAVSIPTQAIK</sequence>
<feature type="non-terminal residue" evidence="1">
    <location>
        <position position="267"/>
    </location>
</feature>
<dbReference type="Pfam" id="PF05834">
    <property type="entry name" value="Lycopene_cycl"/>
    <property type="match status" value="1"/>
</dbReference>
<proteinExistence type="predicted"/>
<dbReference type="EMBL" id="BARV01024328">
    <property type="protein sequence ID" value="GAI45935.1"/>
    <property type="molecule type" value="Genomic_DNA"/>
</dbReference>
<name>X1Q4C4_9ZZZZ</name>
<evidence type="ECO:0000313" key="1">
    <source>
        <dbReference type="EMBL" id="GAI45935.1"/>
    </source>
</evidence>
<dbReference type="InterPro" id="IPR036188">
    <property type="entry name" value="FAD/NAD-bd_sf"/>
</dbReference>
<gene>
    <name evidence="1" type="ORF">S06H3_39732</name>
</gene>